<dbReference type="GeneID" id="111251228"/>
<evidence type="ECO:0000256" key="1">
    <source>
        <dbReference type="SAM" id="MobiDB-lite"/>
    </source>
</evidence>
<proteinExistence type="predicted"/>
<dbReference type="KEGG" id="vde:111251228"/>
<reference evidence="2" key="1">
    <citation type="submission" date="2021-01" db="UniProtKB">
        <authorList>
            <consortium name="EnsemblMetazoa"/>
        </authorList>
    </citation>
    <scope>IDENTIFICATION</scope>
</reference>
<keyword evidence="3" id="KW-1185">Reference proteome</keyword>
<sequence>MAYAPMMGGHGMHIEPSGHPVVVSIVSGHQQYPQQQYPQQQYPQQQYPQQQYPQQQYPQQQYLQQQYLQQQYLQQQPMVASTMGGQQVGGQPVILSFMANQPLVILSYLGGQRGFQHPVVLSTMGSQQPGFGGPQAMAMSISTQPQSANLMRQQMMMHDGQQVFQSEDQFTGEPRQPAPVLLDGVRPQQGSVLTRPPVAPGSTLRQPGAPGPLMASTQMLPAKPGPQILPAKPGPQILPAKPGPQVLPAKPGPQMSLSKPGPQMAPKMPSKNIR</sequence>
<protein>
    <submittedName>
        <fullName evidence="2">Uncharacterized protein</fullName>
    </submittedName>
</protein>
<dbReference type="Proteomes" id="UP000594260">
    <property type="component" value="Unplaced"/>
</dbReference>
<evidence type="ECO:0000313" key="3">
    <source>
        <dbReference type="Proteomes" id="UP000594260"/>
    </source>
</evidence>
<dbReference type="InParanoid" id="A0A7M7KBI0"/>
<dbReference type="RefSeq" id="XP_022663353.1">
    <property type="nucleotide sequence ID" value="XM_022807618.1"/>
</dbReference>
<accession>A0A7M7KBI0</accession>
<organism evidence="2 3">
    <name type="scientific">Varroa destructor</name>
    <name type="common">Honeybee mite</name>
    <dbReference type="NCBI Taxonomy" id="109461"/>
    <lineage>
        <taxon>Eukaryota</taxon>
        <taxon>Metazoa</taxon>
        <taxon>Ecdysozoa</taxon>
        <taxon>Arthropoda</taxon>
        <taxon>Chelicerata</taxon>
        <taxon>Arachnida</taxon>
        <taxon>Acari</taxon>
        <taxon>Parasitiformes</taxon>
        <taxon>Mesostigmata</taxon>
        <taxon>Gamasina</taxon>
        <taxon>Dermanyssoidea</taxon>
        <taxon>Varroidae</taxon>
        <taxon>Varroa</taxon>
    </lineage>
</organism>
<feature type="region of interest" description="Disordered" evidence="1">
    <location>
        <begin position="34"/>
        <end position="53"/>
    </location>
</feature>
<feature type="region of interest" description="Disordered" evidence="1">
    <location>
        <begin position="190"/>
        <end position="274"/>
    </location>
</feature>
<dbReference type="EnsemblMetazoa" id="XM_022807618">
    <property type="protein sequence ID" value="XP_022663353"/>
    <property type="gene ID" value="LOC111251228"/>
</dbReference>
<name>A0A7M7KBI0_VARDE</name>
<dbReference type="AlphaFoldDB" id="A0A7M7KBI0"/>
<dbReference type="OrthoDB" id="203599at2759"/>
<evidence type="ECO:0000313" key="2">
    <source>
        <dbReference type="EnsemblMetazoa" id="XP_022663353"/>
    </source>
</evidence>